<protein>
    <recommendedName>
        <fullName evidence="1">N-acetyltransferase domain-containing protein</fullName>
    </recommendedName>
</protein>
<comment type="caution">
    <text evidence="2">The sequence shown here is derived from an EMBL/GenBank/DDBJ whole genome shotgun (WGS) entry which is preliminary data.</text>
</comment>
<dbReference type="InterPro" id="IPR045057">
    <property type="entry name" value="Gcn5-rel_NAT"/>
</dbReference>
<dbReference type="PANTHER" id="PTHR31435:SF9">
    <property type="entry name" value="PROTEIN NATD1"/>
    <property type="match status" value="1"/>
</dbReference>
<dbReference type="Pfam" id="PF14542">
    <property type="entry name" value="Acetyltransf_CG"/>
    <property type="match status" value="1"/>
</dbReference>
<evidence type="ECO:0000313" key="2">
    <source>
        <dbReference type="EMBL" id="ETO25950.1"/>
    </source>
</evidence>
<dbReference type="SUPFAM" id="SSF55729">
    <property type="entry name" value="Acyl-CoA N-acyltransferases (Nat)"/>
    <property type="match status" value="1"/>
</dbReference>
<gene>
    <name evidence="2" type="ORF">RFI_11185</name>
</gene>
<evidence type="ECO:0000313" key="3">
    <source>
        <dbReference type="Proteomes" id="UP000023152"/>
    </source>
</evidence>
<evidence type="ECO:0000259" key="1">
    <source>
        <dbReference type="PROSITE" id="PS51729"/>
    </source>
</evidence>
<dbReference type="Proteomes" id="UP000023152">
    <property type="component" value="Unassembled WGS sequence"/>
</dbReference>
<dbReference type="InterPro" id="IPR031165">
    <property type="entry name" value="GNAT_YJDJ"/>
</dbReference>
<accession>X6NI18</accession>
<organism evidence="2 3">
    <name type="scientific">Reticulomyxa filosa</name>
    <dbReference type="NCBI Taxonomy" id="46433"/>
    <lineage>
        <taxon>Eukaryota</taxon>
        <taxon>Sar</taxon>
        <taxon>Rhizaria</taxon>
        <taxon>Retaria</taxon>
        <taxon>Foraminifera</taxon>
        <taxon>Monothalamids</taxon>
        <taxon>Reticulomyxidae</taxon>
        <taxon>Reticulomyxa</taxon>
    </lineage>
</organism>
<reference evidence="2 3" key="1">
    <citation type="journal article" date="2013" name="Curr. Biol.">
        <title>The Genome of the Foraminiferan Reticulomyxa filosa.</title>
        <authorList>
            <person name="Glockner G."/>
            <person name="Hulsmann N."/>
            <person name="Schleicher M."/>
            <person name="Noegel A.A."/>
            <person name="Eichinger L."/>
            <person name="Gallinger C."/>
            <person name="Pawlowski J."/>
            <person name="Sierra R."/>
            <person name="Euteneuer U."/>
            <person name="Pillet L."/>
            <person name="Moustafa A."/>
            <person name="Platzer M."/>
            <person name="Groth M."/>
            <person name="Szafranski K."/>
            <person name="Schliwa M."/>
        </authorList>
    </citation>
    <scope>NUCLEOTIDE SEQUENCE [LARGE SCALE GENOMIC DNA]</scope>
</reference>
<feature type="domain" description="N-acetyltransferase" evidence="1">
    <location>
        <begin position="14"/>
        <end position="108"/>
    </location>
</feature>
<dbReference type="EMBL" id="ASPP01008182">
    <property type="protein sequence ID" value="ETO25950.1"/>
    <property type="molecule type" value="Genomic_DNA"/>
</dbReference>
<sequence length="126" mass="14459">MSKEESASKYSEVTQLKDKNKFVIYNEKKEIVAHIDYVLLKKDGKEIVEIQHTITDPKHSGKGLAGQVTQALFAWVNENKDTMALQSNCSYTHQFLYKHGDKYGHLLTDHYKSFLKQQGIVTPSQK</sequence>
<dbReference type="AlphaFoldDB" id="X6NI18"/>
<dbReference type="PROSITE" id="PS51729">
    <property type="entry name" value="GNAT_YJDJ"/>
    <property type="match status" value="1"/>
</dbReference>
<name>X6NI18_RETFI</name>
<dbReference type="InterPro" id="IPR016181">
    <property type="entry name" value="Acyl_CoA_acyltransferase"/>
</dbReference>
<dbReference type="Gene3D" id="3.40.630.30">
    <property type="match status" value="1"/>
</dbReference>
<proteinExistence type="predicted"/>
<keyword evidence="3" id="KW-1185">Reference proteome</keyword>
<dbReference type="PANTHER" id="PTHR31435">
    <property type="entry name" value="PROTEIN NATD1"/>
    <property type="match status" value="1"/>
</dbReference>